<organism evidence="1 2">
    <name type="scientific">Pluteus cervinus</name>
    <dbReference type="NCBI Taxonomy" id="181527"/>
    <lineage>
        <taxon>Eukaryota</taxon>
        <taxon>Fungi</taxon>
        <taxon>Dikarya</taxon>
        <taxon>Basidiomycota</taxon>
        <taxon>Agaricomycotina</taxon>
        <taxon>Agaricomycetes</taxon>
        <taxon>Agaricomycetidae</taxon>
        <taxon>Agaricales</taxon>
        <taxon>Pluteineae</taxon>
        <taxon>Pluteaceae</taxon>
        <taxon>Pluteus</taxon>
    </lineage>
</organism>
<evidence type="ECO:0000313" key="2">
    <source>
        <dbReference type="Proteomes" id="UP000308600"/>
    </source>
</evidence>
<sequence length="78" mass="8312">MSSTSLPRRVDLPSTILRPPKGCKLGPDLALGALLVLVWDSSPWRLAAADGVASALTNLEESTALIVHKIQGRVFSFV</sequence>
<dbReference type="Proteomes" id="UP000308600">
    <property type="component" value="Unassembled WGS sequence"/>
</dbReference>
<name>A0ACD3B5U7_9AGAR</name>
<keyword evidence="2" id="KW-1185">Reference proteome</keyword>
<proteinExistence type="predicted"/>
<reference evidence="1 2" key="1">
    <citation type="journal article" date="2019" name="Nat. Ecol. Evol.">
        <title>Megaphylogeny resolves global patterns of mushroom evolution.</title>
        <authorList>
            <person name="Varga T."/>
            <person name="Krizsan K."/>
            <person name="Foldi C."/>
            <person name="Dima B."/>
            <person name="Sanchez-Garcia M."/>
            <person name="Sanchez-Ramirez S."/>
            <person name="Szollosi G.J."/>
            <person name="Szarkandi J.G."/>
            <person name="Papp V."/>
            <person name="Albert L."/>
            <person name="Andreopoulos W."/>
            <person name="Angelini C."/>
            <person name="Antonin V."/>
            <person name="Barry K.W."/>
            <person name="Bougher N.L."/>
            <person name="Buchanan P."/>
            <person name="Buyck B."/>
            <person name="Bense V."/>
            <person name="Catcheside P."/>
            <person name="Chovatia M."/>
            <person name="Cooper J."/>
            <person name="Damon W."/>
            <person name="Desjardin D."/>
            <person name="Finy P."/>
            <person name="Geml J."/>
            <person name="Haridas S."/>
            <person name="Hughes K."/>
            <person name="Justo A."/>
            <person name="Karasinski D."/>
            <person name="Kautmanova I."/>
            <person name="Kiss B."/>
            <person name="Kocsube S."/>
            <person name="Kotiranta H."/>
            <person name="LaButti K.M."/>
            <person name="Lechner B.E."/>
            <person name="Liimatainen K."/>
            <person name="Lipzen A."/>
            <person name="Lukacs Z."/>
            <person name="Mihaltcheva S."/>
            <person name="Morgado L.N."/>
            <person name="Niskanen T."/>
            <person name="Noordeloos M.E."/>
            <person name="Ohm R.A."/>
            <person name="Ortiz-Santana B."/>
            <person name="Ovrebo C."/>
            <person name="Racz N."/>
            <person name="Riley R."/>
            <person name="Savchenko A."/>
            <person name="Shiryaev A."/>
            <person name="Soop K."/>
            <person name="Spirin V."/>
            <person name="Szebenyi C."/>
            <person name="Tomsovsky M."/>
            <person name="Tulloss R.E."/>
            <person name="Uehling J."/>
            <person name="Grigoriev I.V."/>
            <person name="Vagvolgyi C."/>
            <person name="Papp T."/>
            <person name="Martin F.M."/>
            <person name="Miettinen O."/>
            <person name="Hibbett D.S."/>
            <person name="Nagy L.G."/>
        </authorList>
    </citation>
    <scope>NUCLEOTIDE SEQUENCE [LARGE SCALE GENOMIC DNA]</scope>
    <source>
        <strain evidence="1 2">NL-1719</strain>
    </source>
</reference>
<gene>
    <name evidence="1" type="ORF">BDN72DRAFT_894107</name>
</gene>
<accession>A0ACD3B5U7</accession>
<evidence type="ECO:0000313" key="1">
    <source>
        <dbReference type="EMBL" id="TFK73271.1"/>
    </source>
</evidence>
<protein>
    <submittedName>
        <fullName evidence="1">Uncharacterized protein</fullName>
    </submittedName>
</protein>
<dbReference type="EMBL" id="ML208277">
    <property type="protein sequence ID" value="TFK73271.1"/>
    <property type="molecule type" value="Genomic_DNA"/>
</dbReference>